<dbReference type="AlphaFoldDB" id="G5GGZ9"/>
<protein>
    <submittedName>
        <fullName evidence="1">Uncharacterized protein</fullName>
    </submittedName>
</protein>
<dbReference type="Proteomes" id="UP000003011">
    <property type="component" value="Unassembled WGS sequence"/>
</dbReference>
<comment type="caution">
    <text evidence="1">The sequence shown here is derived from an EMBL/GenBank/DDBJ whole genome shotgun (WGS) entry which is preliminary data.</text>
</comment>
<keyword evidence="2" id="KW-1185">Reference proteome</keyword>
<sequence length="105" mass="12294">MRWYKNLYISKEAQPERKNIIKNIKRNKSVLFAYLIIIENNDSNKNKGILTIVHSIFFLRNYTKKDNVIIIGIACGRMDAFRLAGSIIYEVYNKTGGFDIKKYIV</sequence>
<organism evidence="1 2">
    <name type="scientific">Johnsonella ignava ATCC 51276</name>
    <dbReference type="NCBI Taxonomy" id="679200"/>
    <lineage>
        <taxon>Bacteria</taxon>
        <taxon>Bacillati</taxon>
        <taxon>Bacillota</taxon>
        <taxon>Clostridia</taxon>
        <taxon>Lachnospirales</taxon>
        <taxon>Lachnospiraceae</taxon>
        <taxon>Johnsonella</taxon>
    </lineage>
</organism>
<evidence type="ECO:0000313" key="1">
    <source>
        <dbReference type="EMBL" id="EHI56057.1"/>
    </source>
</evidence>
<name>G5GGZ9_9FIRM</name>
<gene>
    <name evidence="1" type="ORF">HMPREF9333_00839</name>
</gene>
<reference evidence="1 2" key="1">
    <citation type="submission" date="2011-08" db="EMBL/GenBank/DDBJ databases">
        <title>The Genome Sequence of Johnsonella ignava ATCC 51276.</title>
        <authorList>
            <consortium name="The Broad Institute Genome Sequencing Platform"/>
            <person name="Earl A."/>
            <person name="Ward D."/>
            <person name="Feldgarden M."/>
            <person name="Gevers D."/>
            <person name="Izard J."/>
            <person name="Blanton J.M."/>
            <person name="Baranova O.V."/>
            <person name="Dewhirst F.E."/>
            <person name="Young S.K."/>
            <person name="Zeng Q."/>
            <person name="Gargeya S."/>
            <person name="Fitzgerald M."/>
            <person name="Haas B."/>
            <person name="Abouelleil A."/>
            <person name="Alvarado L."/>
            <person name="Arachchi H.M."/>
            <person name="Berlin A."/>
            <person name="Brown A."/>
            <person name="Chapman S.B."/>
            <person name="Chen Z."/>
            <person name="Dunbar C."/>
            <person name="Freedman E."/>
            <person name="Gearin G."/>
            <person name="Gellesch M."/>
            <person name="Goldberg J."/>
            <person name="Griggs A."/>
            <person name="Gujja S."/>
            <person name="Heiman D."/>
            <person name="Howarth C."/>
            <person name="Larson L."/>
            <person name="Lui A."/>
            <person name="MacDonald P.J.P."/>
            <person name="Montmayeur A."/>
            <person name="Murphy C."/>
            <person name="Neiman D."/>
            <person name="Pearson M."/>
            <person name="Priest M."/>
            <person name="Roberts A."/>
            <person name="Saif S."/>
            <person name="Shea T."/>
            <person name="Shenoy N."/>
            <person name="Sisk P."/>
            <person name="Stolte C."/>
            <person name="Sykes S."/>
            <person name="Wortman J."/>
            <person name="Nusbaum C."/>
            <person name="Birren B."/>
        </authorList>
    </citation>
    <scope>NUCLEOTIDE SEQUENCE [LARGE SCALE GENOMIC DNA]</scope>
    <source>
        <strain evidence="1 2">ATCC 51276</strain>
    </source>
</reference>
<proteinExistence type="predicted"/>
<dbReference type="OrthoDB" id="2085859at2"/>
<dbReference type="RefSeq" id="WP_005540085.1">
    <property type="nucleotide sequence ID" value="NZ_JH378830.1"/>
</dbReference>
<dbReference type="STRING" id="679200.HMPREF9333_00839"/>
<dbReference type="EMBL" id="ACZL01000014">
    <property type="protein sequence ID" value="EHI56057.1"/>
    <property type="molecule type" value="Genomic_DNA"/>
</dbReference>
<accession>G5GGZ9</accession>
<dbReference type="HOGENOM" id="CLU_157802_0_0_9"/>
<evidence type="ECO:0000313" key="2">
    <source>
        <dbReference type="Proteomes" id="UP000003011"/>
    </source>
</evidence>